<dbReference type="AlphaFoldDB" id="A0A645CJQ2"/>
<sequence>MLFGHIETRAHRIEHLIMLRELQDRTGGFDAFIPLLFKASNNTLSYLGEADTIEILRTFAISRIVLDNFRHIKSYWPMLGREQSQLALLYGADDVDGTINDSTKIYSMAGSKEQKPVMTAQDLEAMAAQCGYVALERDSFYRQVIKK</sequence>
<keyword evidence="2" id="KW-0411">Iron-sulfur</keyword>
<keyword evidence="2" id="KW-0479">Metal-binding</keyword>
<dbReference type="PANTHER" id="PTHR43076">
    <property type="entry name" value="FO SYNTHASE (COFH)"/>
    <property type="match status" value="1"/>
</dbReference>
<evidence type="ECO:0000256" key="2">
    <source>
        <dbReference type="ARBA" id="ARBA00022485"/>
    </source>
</evidence>
<dbReference type="InterPro" id="IPR013785">
    <property type="entry name" value="Aldolase_TIM"/>
</dbReference>
<dbReference type="GO" id="GO:0044689">
    <property type="term" value="F:7,8-didemethyl-8-hydroxy-5-deazariboflavin synthase activity"/>
    <property type="evidence" value="ECO:0007669"/>
    <property type="project" value="TreeGrafter"/>
</dbReference>
<dbReference type="InterPro" id="IPR058240">
    <property type="entry name" value="rSAM_sf"/>
</dbReference>
<keyword evidence="4" id="KW-0808">Transferase</keyword>
<dbReference type="EC" id="2.5.1.120" evidence="4"/>
<gene>
    <name evidence="4" type="primary">mqnE_9</name>
    <name evidence="4" type="ORF">SDC9_124138</name>
</gene>
<evidence type="ECO:0000256" key="1">
    <source>
        <dbReference type="ARBA" id="ARBA00001966"/>
    </source>
</evidence>
<organism evidence="4">
    <name type="scientific">bioreactor metagenome</name>
    <dbReference type="NCBI Taxonomy" id="1076179"/>
    <lineage>
        <taxon>unclassified sequences</taxon>
        <taxon>metagenomes</taxon>
        <taxon>ecological metagenomes</taxon>
    </lineage>
</organism>
<evidence type="ECO:0000313" key="4">
    <source>
        <dbReference type="EMBL" id="MPM77138.1"/>
    </source>
</evidence>
<dbReference type="Pfam" id="PF19288">
    <property type="entry name" value="CofH_C"/>
    <property type="match status" value="1"/>
</dbReference>
<dbReference type="GO" id="GO:0102573">
    <property type="term" value="F:aminodeoxyfutalosine synthase activity"/>
    <property type="evidence" value="ECO:0007669"/>
    <property type="project" value="UniProtKB-EC"/>
</dbReference>
<feature type="domain" description="CofH/MqnC-like C-terminal" evidence="3">
    <location>
        <begin position="28"/>
        <end position="132"/>
    </location>
</feature>
<keyword evidence="2" id="KW-0408">Iron</keyword>
<reference evidence="4" key="1">
    <citation type="submission" date="2019-08" db="EMBL/GenBank/DDBJ databases">
        <authorList>
            <person name="Kucharzyk K."/>
            <person name="Murdoch R.W."/>
            <person name="Higgins S."/>
            <person name="Loffler F."/>
        </authorList>
    </citation>
    <scope>NUCLEOTIDE SEQUENCE</scope>
</reference>
<dbReference type="PANTHER" id="PTHR43076:SF7">
    <property type="entry name" value="AMINODEOXYFUTALOSINE SYNTHASE"/>
    <property type="match status" value="1"/>
</dbReference>
<keyword evidence="2" id="KW-0004">4Fe-4S</keyword>
<proteinExistence type="predicted"/>
<comment type="cofactor">
    <cofactor evidence="1">
        <name>[4Fe-4S] cluster</name>
        <dbReference type="ChEBI" id="CHEBI:49883"/>
    </cofactor>
</comment>
<comment type="caution">
    <text evidence="4">The sequence shown here is derived from an EMBL/GenBank/DDBJ whole genome shotgun (WGS) entry which is preliminary data.</text>
</comment>
<accession>A0A645CJQ2</accession>
<protein>
    <submittedName>
        <fullName evidence="4">Aminodeoxyfutalosine synthase</fullName>
        <ecNumber evidence="4">2.5.1.120</ecNumber>
    </submittedName>
</protein>
<dbReference type="SUPFAM" id="SSF102114">
    <property type="entry name" value="Radical SAM enzymes"/>
    <property type="match status" value="1"/>
</dbReference>
<dbReference type="InterPro" id="IPR034405">
    <property type="entry name" value="F420"/>
</dbReference>
<dbReference type="Gene3D" id="3.20.20.70">
    <property type="entry name" value="Aldolase class I"/>
    <property type="match status" value="1"/>
</dbReference>
<evidence type="ECO:0000259" key="3">
    <source>
        <dbReference type="Pfam" id="PF19288"/>
    </source>
</evidence>
<dbReference type="EMBL" id="VSSQ01027740">
    <property type="protein sequence ID" value="MPM77138.1"/>
    <property type="molecule type" value="Genomic_DNA"/>
</dbReference>
<dbReference type="InterPro" id="IPR045567">
    <property type="entry name" value="CofH/MnqC-like_C"/>
</dbReference>
<name>A0A645CJQ2_9ZZZZ</name>
<dbReference type="GO" id="GO:0051539">
    <property type="term" value="F:4 iron, 4 sulfur cluster binding"/>
    <property type="evidence" value="ECO:0007669"/>
    <property type="project" value="UniProtKB-KW"/>
</dbReference>